<evidence type="ECO:0000256" key="1">
    <source>
        <dbReference type="SAM" id="Phobius"/>
    </source>
</evidence>
<comment type="caution">
    <text evidence="2">The sequence shown here is derived from an EMBL/GenBank/DDBJ whole genome shotgun (WGS) entry which is preliminary data.</text>
</comment>
<keyword evidence="1" id="KW-1133">Transmembrane helix</keyword>
<evidence type="ECO:0000313" key="3">
    <source>
        <dbReference type="Proteomes" id="UP000006258"/>
    </source>
</evidence>
<name>D7VK39_SPHSI</name>
<proteinExistence type="predicted"/>
<feature type="transmembrane region" description="Helical" evidence="1">
    <location>
        <begin position="31"/>
        <end position="53"/>
    </location>
</feature>
<organism evidence="2 3">
    <name type="scientific">Sphingobacterium spiritivorum ATCC 33861</name>
    <dbReference type="NCBI Taxonomy" id="525373"/>
    <lineage>
        <taxon>Bacteria</taxon>
        <taxon>Pseudomonadati</taxon>
        <taxon>Bacteroidota</taxon>
        <taxon>Sphingobacteriia</taxon>
        <taxon>Sphingobacteriales</taxon>
        <taxon>Sphingobacteriaceae</taxon>
        <taxon>Sphingobacterium</taxon>
    </lineage>
</organism>
<dbReference type="InterPro" id="IPR012861">
    <property type="entry name" value="DUF1634"/>
</dbReference>
<sequence length="142" mass="15522">MGLIINSNHMKKLFSKDYWADQDIEILVGQILRIGVISASIVVIIGGIVYLIAHGQQLVPDYQHFVGEGEVNTTISGILEGVAKFQAPQIIQFGVVILIATPILRIICSLFGFVLERDRLYIIITCIVLAIITFSILGGVKG</sequence>
<dbReference type="Pfam" id="PF07843">
    <property type="entry name" value="DUF1634"/>
    <property type="match status" value="1"/>
</dbReference>
<dbReference type="STRING" id="525373.HMPREF0766_11358"/>
<feature type="transmembrane region" description="Helical" evidence="1">
    <location>
        <begin position="120"/>
        <end position="140"/>
    </location>
</feature>
<keyword evidence="3" id="KW-1185">Reference proteome</keyword>
<dbReference type="HOGENOM" id="CLU_140339_0_0_10"/>
<dbReference type="Proteomes" id="UP000006258">
    <property type="component" value="Unassembled WGS sequence"/>
</dbReference>
<evidence type="ECO:0000313" key="2">
    <source>
        <dbReference type="EMBL" id="EFK58641.1"/>
    </source>
</evidence>
<evidence type="ECO:0008006" key="4">
    <source>
        <dbReference type="Google" id="ProtNLM"/>
    </source>
</evidence>
<keyword evidence="1" id="KW-0472">Membrane</keyword>
<dbReference type="EMBL" id="ACHA02000005">
    <property type="protein sequence ID" value="EFK58641.1"/>
    <property type="molecule type" value="Genomic_DNA"/>
</dbReference>
<dbReference type="AlphaFoldDB" id="D7VK39"/>
<protein>
    <recommendedName>
        <fullName evidence="4">DUF1634 domain-containing protein</fullName>
    </recommendedName>
</protein>
<dbReference type="eggNOG" id="COG4272">
    <property type="taxonomic scope" value="Bacteria"/>
</dbReference>
<feature type="transmembrane region" description="Helical" evidence="1">
    <location>
        <begin position="93"/>
        <end position="114"/>
    </location>
</feature>
<gene>
    <name evidence="2" type="ORF">HMPREF0766_11358</name>
</gene>
<keyword evidence="1" id="KW-0812">Transmembrane</keyword>
<reference evidence="2" key="1">
    <citation type="submission" date="2010-07" db="EMBL/GenBank/DDBJ databases">
        <authorList>
            <person name="Muzny D."/>
            <person name="Qin X."/>
            <person name="Buhay C."/>
            <person name="Dugan-Rocha S."/>
            <person name="Ding Y."/>
            <person name="Chen G."/>
            <person name="Hawes A."/>
            <person name="Holder M."/>
            <person name="Jhangiani S."/>
            <person name="Johnson A."/>
            <person name="Khan Z."/>
            <person name="Li Z."/>
            <person name="Liu W."/>
            <person name="Liu X."/>
            <person name="Perez L."/>
            <person name="Shen H."/>
            <person name="Wang Q."/>
            <person name="Watt J."/>
            <person name="Xi L."/>
            <person name="Xin Y."/>
            <person name="Zhou J."/>
            <person name="Deng J."/>
            <person name="Jiang H."/>
            <person name="Liu Y."/>
            <person name="Qu J."/>
            <person name="Song X.-Z."/>
            <person name="Zhang L."/>
            <person name="Villasana D."/>
            <person name="Johnson A."/>
            <person name="Liu J."/>
            <person name="Liyanage D."/>
            <person name="Lorensuhewa L."/>
            <person name="Robinson T."/>
            <person name="Song A."/>
            <person name="Song B.-B."/>
            <person name="Dinh H."/>
            <person name="Thornton R."/>
            <person name="Coyle M."/>
            <person name="Francisco L."/>
            <person name="Jackson L."/>
            <person name="Javaid M."/>
            <person name="Korchina V."/>
            <person name="Kovar C."/>
            <person name="Mata R."/>
            <person name="Mathew T."/>
            <person name="Ngo R."/>
            <person name="Nguyen L."/>
            <person name="Nguyen N."/>
            <person name="Okwuonu G."/>
            <person name="Ongeri F."/>
            <person name="Pham C."/>
            <person name="Simmons D."/>
            <person name="Wilczek-Boney K."/>
            <person name="Hale W."/>
            <person name="Jakkamsetti A."/>
            <person name="Pham P."/>
            <person name="Ruth R."/>
            <person name="San Lucas F."/>
            <person name="Warren J."/>
            <person name="Zhang J."/>
            <person name="Zhao Z."/>
            <person name="Zhou C."/>
            <person name="Zhu D."/>
            <person name="Lee S."/>
            <person name="Bess C."/>
            <person name="Blankenburg K."/>
            <person name="Forbes L."/>
            <person name="Fu Q."/>
            <person name="Gubbala S."/>
            <person name="Hirani K."/>
            <person name="Jayaseelan J.C."/>
            <person name="Lara F."/>
            <person name="Munidasa M."/>
            <person name="Palculict T."/>
            <person name="Patil S."/>
            <person name="Pu L.-L."/>
            <person name="Saada N."/>
            <person name="Tang L."/>
            <person name="Weissenberger G."/>
            <person name="Zhu Y."/>
            <person name="Hemphill L."/>
            <person name="Shang Y."/>
            <person name="Youmans B."/>
            <person name="Ayvaz T."/>
            <person name="Ross M."/>
            <person name="Santibanez J."/>
            <person name="Aqrawi P."/>
            <person name="Gross S."/>
            <person name="Joshi V."/>
            <person name="Fowler G."/>
            <person name="Nazareth L."/>
            <person name="Reid J."/>
            <person name="Worley K."/>
            <person name="Petrosino J."/>
            <person name="Highlander S."/>
            <person name="Gibbs R."/>
        </authorList>
    </citation>
    <scope>NUCLEOTIDE SEQUENCE [LARGE SCALE GENOMIC DNA]</scope>
    <source>
        <strain evidence="2">ATCC 33861</strain>
    </source>
</reference>
<accession>D7VK39</accession>